<dbReference type="InterPro" id="IPR003018">
    <property type="entry name" value="GAF"/>
</dbReference>
<dbReference type="Pfam" id="PF13185">
    <property type="entry name" value="GAF_2"/>
    <property type="match status" value="1"/>
</dbReference>
<keyword evidence="1" id="KW-0175">Coiled coil</keyword>
<dbReference type="EMBL" id="JAUKPO010000002">
    <property type="protein sequence ID" value="MDO1445781.1"/>
    <property type="molecule type" value="Genomic_DNA"/>
</dbReference>
<dbReference type="RefSeq" id="WP_302036580.1">
    <property type="nucleotide sequence ID" value="NZ_JAUKPO010000002.1"/>
</dbReference>
<dbReference type="SMART" id="SM00065">
    <property type="entry name" value="GAF"/>
    <property type="match status" value="1"/>
</dbReference>
<proteinExistence type="predicted"/>
<keyword evidence="2" id="KW-0472">Membrane</keyword>
<reference evidence="4" key="1">
    <citation type="submission" date="2023-07" db="EMBL/GenBank/DDBJ databases">
        <title>The genome sequence of Rhodocytophaga aerolata KACC 12507.</title>
        <authorList>
            <person name="Zhang X."/>
        </authorList>
    </citation>
    <scope>NUCLEOTIDE SEQUENCE</scope>
    <source>
        <strain evidence="4">KACC 12507</strain>
    </source>
</reference>
<evidence type="ECO:0000256" key="2">
    <source>
        <dbReference type="SAM" id="Phobius"/>
    </source>
</evidence>
<feature type="transmembrane region" description="Helical" evidence="2">
    <location>
        <begin position="12"/>
        <end position="30"/>
    </location>
</feature>
<dbReference type="Gene3D" id="3.30.450.40">
    <property type="match status" value="1"/>
</dbReference>
<evidence type="ECO:0000259" key="3">
    <source>
        <dbReference type="SMART" id="SM00065"/>
    </source>
</evidence>
<keyword evidence="2" id="KW-0812">Transmembrane</keyword>
<organism evidence="4 5">
    <name type="scientific">Rhodocytophaga aerolata</name>
    <dbReference type="NCBI Taxonomy" id="455078"/>
    <lineage>
        <taxon>Bacteria</taxon>
        <taxon>Pseudomonadati</taxon>
        <taxon>Bacteroidota</taxon>
        <taxon>Cytophagia</taxon>
        <taxon>Cytophagales</taxon>
        <taxon>Rhodocytophagaceae</taxon>
        <taxon>Rhodocytophaga</taxon>
    </lineage>
</organism>
<dbReference type="InterPro" id="IPR029016">
    <property type="entry name" value="GAF-like_dom_sf"/>
</dbReference>
<evidence type="ECO:0000313" key="4">
    <source>
        <dbReference type="EMBL" id="MDO1445781.1"/>
    </source>
</evidence>
<gene>
    <name evidence="4" type="ORF">Q0590_05940</name>
</gene>
<protein>
    <submittedName>
        <fullName evidence="4">GAF domain-containing protein</fullName>
    </submittedName>
</protein>
<comment type="caution">
    <text evidence="4">The sequence shown here is derived from an EMBL/GenBank/DDBJ whole genome shotgun (WGS) entry which is preliminary data.</text>
</comment>
<evidence type="ECO:0000313" key="5">
    <source>
        <dbReference type="Proteomes" id="UP001168528"/>
    </source>
</evidence>
<evidence type="ECO:0000256" key="1">
    <source>
        <dbReference type="SAM" id="Coils"/>
    </source>
</evidence>
<dbReference type="Proteomes" id="UP001168528">
    <property type="component" value="Unassembled WGS sequence"/>
</dbReference>
<feature type="coiled-coil region" evidence="1">
    <location>
        <begin position="472"/>
        <end position="513"/>
    </location>
</feature>
<keyword evidence="5" id="KW-1185">Reference proteome</keyword>
<name>A0ABT8R2B8_9BACT</name>
<feature type="domain" description="GAF" evidence="3">
    <location>
        <begin position="326"/>
        <end position="473"/>
    </location>
</feature>
<keyword evidence="2" id="KW-1133">Transmembrane helix</keyword>
<dbReference type="SUPFAM" id="SSF55781">
    <property type="entry name" value="GAF domain-like"/>
    <property type="match status" value="1"/>
</dbReference>
<sequence length="526" mass="61377">MKQFFQKQYISFALSYILFLIVISAVFSYYNEYIIARNEEVKQQAESIMQQTQNLAQITRSIDVSLRGYALMKEDRFLFLSVEEARQTNQRNLATVDSLLRLQGYDDLELYASVKQGLHEYTDLYEQMIGLIRQDSMADFRQLLSEDRGKQFWKNYEQFTTRLYAYEDKLYQASKADYDAAMDRSKYTQIVLVLIGLPTLLFVLRKLRREESNRKMLLANLKENNQKYLFNPGKATKQQEKEILEYSIENLKKAADFINQISEGNYQVEWQELTDENQSLNKDNLVGRLIGMREQMKKVKQEDEKRLWATEGINQFSENIRKHQHSLQELCYESLVFLLKYLHAQQGGLFVHRGEEGNDSYLELAACYAFDRKKFIQKRIEIGQGIVGQTYLEAETVLLTQLPQQYTTITSGLGDATPTCLLIVPMKYNDKVQAIIEIAGFHKYEPHEIAFVEKAGEFVASAIAAAQSTEMTQSLLNQFQQQAEQMRAQEEEMRQNMEELVATQEEMQRKEKEYLALLKGEAAEER</sequence>
<feature type="coiled-coil region" evidence="1">
    <location>
        <begin position="204"/>
        <end position="254"/>
    </location>
</feature>
<accession>A0ABT8R2B8</accession>